<keyword evidence="7" id="KW-1185">Reference proteome</keyword>
<dbReference type="Gene3D" id="3.40.50.720">
    <property type="entry name" value="NAD(P)-binding Rossmann-like Domain"/>
    <property type="match status" value="1"/>
</dbReference>
<dbReference type="PROSITE" id="PS00059">
    <property type="entry name" value="ADH_ZINC"/>
    <property type="match status" value="1"/>
</dbReference>
<dbReference type="Pfam" id="PF08240">
    <property type="entry name" value="ADH_N"/>
    <property type="match status" value="1"/>
</dbReference>
<gene>
    <name evidence="6" type="ORF">WMO75_10845</name>
</gene>
<dbReference type="Gene3D" id="3.90.180.10">
    <property type="entry name" value="Medium-chain alcohol dehydrogenases, catalytic domain"/>
    <property type="match status" value="1"/>
</dbReference>
<dbReference type="PANTHER" id="PTHR43401:SF2">
    <property type="entry name" value="L-THREONINE 3-DEHYDROGENASE"/>
    <property type="match status" value="1"/>
</dbReference>
<evidence type="ECO:0000256" key="2">
    <source>
        <dbReference type="ARBA" id="ARBA00022833"/>
    </source>
</evidence>
<keyword evidence="1 4" id="KW-0479">Metal-binding</keyword>
<evidence type="ECO:0000256" key="4">
    <source>
        <dbReference type="RuleBase" id="RU361277"/>
    </source>
</evidence>
<dbReference type="Proteomes" id="UP001446032">
    <property type="component" value="Unassembled WGS sequence"/>
</dbReference>
<evidence type="ECO:0000256" key="3">
    <source>
        <dbReference type="ARBA" id="ARBA00023002"/>
    </source>
</evidence>
<protein>
    <submittedName>
        <fullName evidence="6">Alcohol dehydrogenase catalytic domain-containing protein</fullName>
    </submittedName>
</protein>
<sequence>MSLTKSQVESIVRNTITEYVSETTVSGKMKAYVMNEERKMVIKEMPEPVPKADNMIVKINYASICGTDFRTFMKGNAKITPPRIMGHESAGVVIHVGAYAEGKGFKKGDRVTVAPAVGCGKCWSCQTGHTNMCDSLKTFGFQYEGAFAEKMEIPKHVIDMGNVIKIPDSVSDMSAALSEPAACAFNAQTYLNIQPDDYVVIYGSGYIGCIHAELARLAGASKIIMVEIAKPRIEIAKKMIPDIIVINPKEQDTVEEVKRITNGRGANVVITALSVPSAHTEAQIIAAKRGRISLFGGIAGDGKGYLDSNLIHYKELSIHGVHATTAGMMKEIIRYVEEGKLNLEKYVTDVYDLKDISEGFLAIRDRNAMKVLVHP</sequence>
<comment type="caution">
    <text evidence="6">The sequence shown here is derived from an EMBL/GenBank/DDBJ whole genome shotgun (WGS) entry which is preliminary data.</text>
</comment>
<dbReference type="RefSeq" id="WP_022214817.1">
    <property type="nucleotide sequence ID" value="NZ_JBBMEI010000031.1"/>
</dbReference>
<dbReference type="InterPro" id="IPR013149">
    <property type="entry name" value="ADH-like_C"/>
</dbReference>
<dbReference type="SMART" id="SM00829">
    <property type="entry name" value="PKS_ER"/>
    <property type="match status" value="1"/>
</dbReference>
<accession>A0ABV1AM67</accession>
<dbReference type="PANTHER" id="PTHR43401">
    <property type="entry name" value="L-THREONINE 3-DEHYDROGENASE"/>
    <property type="match status" value="1"/>
</dbReference>
<evidence type="ECO:0000313" key="6">
    <source>
        <dbReference type="EMBL" id="MEQ2358826.1"/>
    </source>
</evidence>
<evidence type="ECO:0000259" key="5">
    <source>
        <dbReference type="SMART" id="SM00829"/>
    </source>
</evidence>
<dbReference type="InterPro" id="IPR036291">
    <property type="entry name" value="NAD(P)-bd_dom_sf"/>
</dbReference>
<organism evidence="6 7">
    <name type="scientific">Blautia intestinihominis</name>
    <dbReference type="NCBI Taxonomy" id="3133152"/>
    <lineage>
        <taxon>Bacteria</taxon>
        <taxon>Bacillati</taxon>
        <taxon>Bacillota</taxon>
        <taxon>Clostridia</taxon>
        <taxon>Lachnospirales</taxon>
        <taxon>Lachnospiraceae</taxon>
        <taxon>Blautia</taxon>
    </lineage>
</organism>
<dbReference type="InterPro" id="IPR020843">
    <property type="entry name" value="ER"/>
</dbReference>
<comment type="cofactor">
    <cofactor evidence="4">
        <name>Zn(2+)</name>
        <dbReference type="ChEBI" id="CHEBI:29105"/>
    </cofactor>
</comment>
<evidence type="ECO:0000256" key="1">
    <source>
        <dbReference type="ARBA" id="ARBA00022723"/>
    </source>
</evidence>
<comment type="similarity">
    <text evidence="4">Belongs to the zinc-containing alcohol dehydrogenase family.</text>
</comment>
<dbReference type="EMBL" id="JBBMEI010000031">
    <property type="protein sequence ID" value="MEQ2358826.1"/>
    <property type="molecule type" value="Genomic_DNA"/>
</dbReference>
<dbReference type="SUPFAM" id="SSF50129">
    <property type="entry name" value="GroES-like"/>
    <property type="match status" value="1"/>
</dbReference>
<feature type="domain" description="Enoyl reductase (ER)" evidence="5">
    <location>
        <begin position="37"/>
        <end position="373"/>
    </location>
</feature>
<dbReference type="InterPro" id="IPR002328">
    <property type="entry name" value="ADH_Zn_CS"/>
</dbReference>
<name>A0ABV1AM67_9FIRM</name>
<dbReference type="SUPFAM" id="SSF51735">
    <property type="entry name" value="NAD(P)-binding Rossmann-fold domains"/>
    <property type="match status" value="1"/>
</dbReference>
<dbReference type="InterPro" id="IPR050129">
    <property type="entry name" value="Zn_alcohol_dh"/>
</dbReference>
<reference evidence="6 7" key="1">
    <citation type="submission" date="2024-03" db="EMBL/GenBank/DDBJ databases">
        <title>Human intestinal bacterial collection.</title>
        <authorList>
            <person name="Pauvert C."/>
            <person name="Hitch T.C.A."/>
            <person name="Clavel T."/>
        </authorList>
    </citation>
    <scope>NUCLEOTIDE SEQUENCE [LARGE SCALE GENOMIC DNA]</scope>
    <source>
        <strain evidence="6 7">CLA-AA-H95</strain>
    </source>
</reference>
<keyword evidence="3" id="KW-0560">Oxidoreductase</keyword>
<keyword evidence="2 4" id="KW-0862">Zinc</keyword>
<dbReference type="InterPro" id="IPR011032">
    <property type="entry name" value="GroES-like_sf"/>
</dbReference>
<dbReference type="InterPro" id="IPR013154">
    <property type="entry name" value="ADH-like_N"/>
</dbReference>
<evidence type="ECO:0000313" key="7">
    <source>
        <dbReference type="Proteomes" id="UP001446032"/>
    </source>
</evidence>
<proteinExistence type="inferred from homology"/>
<dbReference type="Pfam" id="PF00107">
    <property type="entry name" value="ADH_zinc_N"/>
    <property type="match status" value="1"/>
</dbReference>